<gene>
    <name evidence="1" type="primary">BnaUnng01700D</name>
    <name evidence="1" type="ORF">GSBRNA2T00056700001</name>
</gene>
<dbReference type="Gramene" id="CDY66850">
    <property type="protein sequence ID" value="CDY66850"/>
    <property type="gene ID" value="GSBRNA2T00056700001"/>
</dbReference>
<sequence>METRAHLFFECSYSASVWEHLTKGI</sequence>
<dbReference type="AlphaFoldDB" id="A0A078JK98"/>
<proteinExistence type="predicted"/>
<dbReference type="PaxDb" id="3708-A0A078JK98"/>
<reference evidence="1" key="2">
    <citation type="submission" date="2014-06" db="EMBL/GenBank/DDBJ databases">
        <authorList>
            <person name="Genoscope - CEA"/>
        </authorList>
    </citation>
    <scope>NUCLEOTIDE SEQUENCE</scope>
</reference>
<organism evidence="1">
    <name type="scientific">Brassica napus</name>
    <name type="common">Rape</name>
    <dbReference type="NCBI Taxonomy" id="3708"/>
    <lineage>
        <taxon>Eukaryota</taxon>
        <taxon>Viridiplantae</taxon>
        <taxon>Streptophyta</taxon>
        <taxon>Embryophyta</taxon>
        <taxon>Tracheophyta</taxon>
        <taxon>Spermatophyta</taxon>
        <taxon>Magnoliopsida</taxon>
        <taxon>eudicotyledons</taxon>
        <taxon>Gunneridae</taxon>
        <taxon>Pentapetalae</taxon>
        <taxon>rosids</taxon>
        <taxon>malvids</taxon>
        <taxon>Brassicales</taxon>
        <taxon>Brassicaceae</taxon>
        <taxon>Brassiceae</taxon>
        <taxon>Brassica</taxon>
    </lineage>
</organism>
<dbReference type="EMBL" id="LK035519">
    <property type="protein sequence ID" value="CDY66850.1"/>
    <property type="molecule type" value="Genomic_DNA"/>
</dbReference>
<reference evidence="1" key="1">
    <citation type="journal article" date="2014" name="Science">
        <title>Plant genetics. Early allopolyploid evolution in the post-Neolithic Brassica napus oilseed genome.</title>
        <authorList>
            <person name="Chalhoub B."/>
            <person name="Denoeud F."/>
            <person name="Liu S."/>
            <person name="Parkin I.A."/>
            <person name="Tang H."/>
            <person name="Wang X."/>
            <person name="Chiquet J."/>
            <person name="Belcram H."/>
            <person name="Tong C."/>
            <person name="Samans B."/>
            <person name="Correa M."/>
            <person name="Da Silva C."/>
            <person name="Just J."/>
            <person name="Falentin C."/>
            <person name="Koh C.S."/>
            <person name="Le Clainche I."/>
            <person name="Bernard M."/>
            <person name="Bento P."/>
            <person name="Noel B."/>
            <person name="Labadie K."/>
            <person name="Alberti A."/>
            <person name="Charles M."/>
            <person name="Arnaud D."/>
            <person name="Guo H."/>
            <person name="Daviaud C."/>
            <person name="Alamery S."/>
            <person name="Jabbari K."/>
            <person name="Zhao M."/>
            <person name="Edger P.P."/>
            <person name="Chelaifa H."/>
            <person name="Tack D."/>
            <person name="Lassalle G."/>
            <person name="Mestiri I."/>
            <person name="Schnel N."/>
            <person name="Le Paslier M.C."/>
            <person name="Fan G."/>
            <person name="Renault V."/>
            <person name="Bayer P.E."/>
            <person name="Golicz A.A."/>
            <person name="Manoli S."/>
            <person name="Lee T.H."/>
            <person name="Thi V.H."/>
            <person name="Chalabi S."/>
            <person name="Hu Q."/>
            <person name="Fan C."/>
            <person name="Tollenaere R."/>
            <person name="Lu Y."/>
            <person name="Battail C."/>
            <person name="Shen J."/>
            <person name="Sidebottom C.H."/>
            <person name="Wang X."/>
            <person name="Canaguier A."/>
            <person name="Chauveau A."/>
            <person name="Berard A."/>
            <person name="Deniot G."/>
            <person name="Guan M."/>
            <person name="Liu Z."/>
            <person name="Sun F."/>
            <person name="Lim Y.P."/>
            <person name="Lyons E."/>
            <person name="Town C.D."/>
            <person name="Bancroft I."/>
            <person name="Wang X."/>
            <person name="Meng J."/>
            <person name="Ma J."/>
            <person name="Pires J.C."/>
            <person name="King G.J."/>
            <person name="Brunel D."/>
            <person name="Delourme R."/>
            <person name="Renard M."/>
            <person name="Aury J.M."/>
            <person name="Adams K.L."/>
            <person name="Batley J."/>
            <person name="Snowdon R.J."/>
            <person name="Tost J."/>
            <person name="Edwards D."/>
            <person name="Zhou Y."/>
            <person name="Hua W."/>
            <person name="Sharpe A.G."/>
            <person name="Paterson A.H."/>
            <person name="Guan C."/>
            <person name="Wincker P."/>
        </authorList>
    </citation>
    <scope>NUCLEOTIDE SEQUENCE [LARGE SCALE GENOMIC DNA]</scope>
</reference>
<evidence type="ECO:0000313" key="1">
    <source>
        <dbReference type="EMBL" id="CDY66850.1"/>
    </source>
</evidence>
<accession>A0A078JK98</accession>
<name>A0A078JK98_BRANA</name>
<feature type="non-terminal residue" evidence="1">
    <location>
        <position position="25"/>
    </location>
</feature>
<protein>
    <submittedName>
        <fullName evidence="1">BnaUnng01700D protein</fullName>
    </submittedName>
</protein>